<reference evidence="2 3" key="1">
    <citation type="journal article" date="2008" name="Chem. Biol. Interact.">
        <title>Extending the Bacillus cereus group genomics to putative food-borne pathogens of different toxicity.</title>
        <authorList>
            <person name="Lapidus A."/>
            <person name="Goltsman E."/>
            <person name="Auger S."/>
            <person name="Galleron N."/>
            <person name="Segurens B."/>
            <person name="Dossat C."/>
            <person name="Land M.L."/>
            <person name="Broussolle V."/>
            <person name="Brillard J."/>
            <person name="Guinebretiere M.H."/>
            <person name="Sanchis V."/>
            <person name="Nguen-The C."/>
            <person name="Lereclus D."/>
            <person name="Richardson P."/>
            <person name="Wincker P."/>
            <person name="Weissenbach J."/>
            <person name="Ehrlich S.D."/>
            <person name="Sorokin A."/>
        </authorList>
    </citation>
    <scope>NUCLEOTIDE SEQUENCE [LARGE SCALE GENOMIC DNA]</scope>
    <source>
        <strain evidence="3">DSM 22905 / CIP 110041 / 391-98 / NVH 391-98</strain>
    </source>
</reference>
<dbReference type="InterPro" id="IPR016181">
    <property type="entry name" value="Acyl_CoA_acyltransferase"/>
</dbReference>
<dbReference type="InterPro" id="IPR000182">
    <property type="entry name" value="GNAT_dom"/>
</dbReference>
<dbReference type="Gene3D" id="3.40.630.30">
    <property type="match status" value="1"/>
</dbReference>
<dbReference type="EMBL" id="CP000764">
    <property type="protein sequence ID" value="ABS21775.1"/>
    <property type="molecule type" value="Genomic_DNA"/>
</dbReference>
<gene>
    <name evidence="2" type="ordered locus">Bcer98_1458</name>
</gene>
<dbReference type="PROSITE" id="PS51186">
    <property type="entry name" value="GNAT"/>
    <property type="match status" value="1"/>
</dbReference>
<dbReference type="Pfam" id="PF13673">
    <property type="entry name" value="Acetyltransf_10"/>
    <property type="match status" value="1"/>
</dbReference>
<protein>
    <submittedName>
        <fullName evidence="2">GCN5-related N-acetyltransferase</fullName>
    </submittedName>
</protein>
<dbReference type="KEGG" id="bcy:Bcer98_1458"/>
<keyword evidence="3" id="KW-1185">Reference proteome</keyword>
<proteinExistence type="predicted"/>
<sequence>MMIIRETILEEANELSKLALLSKATWDYSTQFLAACKEDLTITEAYIKNNYVYVLENAGVTIGFFSFIRKDRDILDFLYLHPHYKGKGYGKMLWKAVVEKAIELGITCFIIESDPNAKGYYMKMGAKLIGETPSTVLKGRSLPLLQYDV</sequence>
<name>A7GNR7_BACCN</name>
<evidence type="ECO:0000313" key="2">
    <source>
        <dbReference type="EMBL" id="ABS21775.1"/>
    </source>
</evidence>
<evidence type="ECO:0000313" key="3">
    <source>
        <dbReference type="Proteomes" id="UP000002300"/>
    </source>
</evidence>
<accession>A7GNR7</accession>
<dbReference type="SUPFAM" id="SSF55729">
    <property type="entry name" value="Acyl-CoA N-acyltransferases (Nat)"/>
    <property type="match status" value="1"/>
</dbReference>
<organism evidence="2 3">
    <name type="scientific">Bacillus cytotoxicus (strain DSM 22905 / CIP 110041 / 391-98 / NVH 391-98)</name>
    <dbReference type="NCBI Taxonomy" id="315749"/>
    <lineage>
        <taxon>Bacteria</taxon>
        <taxon>Bacillati</taxon>
        <taxon>Bacillota</taxon>
        <taxon>Bacilli</taxon>
        <taxon>Bacillales</taxon>
        <taxon>Bacillaceae</taxon>
        <taxon>Bacillus</taxon>
        <taxon>Bacillus cereus group</taxon>
    </lineage>
</organism>
<dbReference type="HOGENOM" id="CLU_116318_1_0_9"/>
<evidence type="ECO:0000259" key="1">
    <source>
        <dbReference type="PROSITE" id="PS51186"/>
    </source>
</evidence>
<dbReference type="Proteomes" id="UP000002300">
    <property type="component" value="Chromosome"/>
</dbReference>
<dbReference type="AlphaFoldDB" id="A7GNR7"/>
<dbReference type="STRING" id="315749.Bcer98_1458"/>
<dbReference type="CDD" id="cd04301">
    <property type="entry name" value="NAT_SF"/>
    <property type="match status" value="1"/>
</dbReference>
<dbReference type="eggNOG" id="COG0454">
    <property type="taxonomic scope" value="Bacteria"/>
</dbReference>
<feature type="domain" description="N-acetyltransferase" evidence="1">
    <location>
        <begin position="2"/>
        <end position="149"/>
    </location>
</feature>
<dbReference type="GO" id="GO:0016747">
    <property type="term" value="F:acyltransferase activity, transferring groups other than amino-acyl groups"/>
    <property type="evidence" value="ECO:0007669"/>
    <property type="project" value="InterPro"/>
</dbReference>